<dbReference type="Proteomes" id="UP000606490">
    <property type="component" value="Unassembled WGS sequence"/>
</dbReference>
<evidence type="ECO:0000313" key="3">
    <source>
        <dbReference type="Proteomes" id="UP000606490"/>
    </source>
</evidence>
<keyword evidence="3" id="KW-1185">Reference proteome</keyword>
<sequence length="59" mass="6441">MASGKDDRRSGFQAALARCRPLAAVLVATRLDRVTPHLHAVGPAGGRRPDPGRRLAWRR</sequence>
<name>A0ABS1V976_9PROT</name>
<proteinExistence type="predicted"/>
<feature type="region of interest" description="Disordered" evidence="1">
    <location>
        <begin position="36"/>
        <end position="59"/>
    </location>
</feature>
<comment type="caution">
    <text evidence="2">The sequence shown here is derived from an EMBL/GenBank/DDBJ whole genome shotgun (WGS) entry which is preliminary data.</text>
</comment>
<organism evidence="2 3">
    <name type="scientific">Belnapia mucosa</name>
    <dbReference type="NCBI Taxonomy" id="2804532"/>
    <lineage>
        <taxon>Bacteria</taxon>
        <taxon>Pseudomonadati</taxon>
        <taxon>Pseudomonadota</taxon>
        <taxon>Alphaproteobacteria</taxon>
        <taxon>Acetobacterales</taxon>
        <taxon>Roseomonadaceae</taxon>
        <taxon>Belnapia</taxon>
    </lineage>
</organism>
<accession>A0ABS1V976</accession>
<reference evidence="2 3" key="1">
    <citation type="submission" date="2021-01" db="EMBL/GenBank/DDBJ databases">
        <title>Belnapia mucosa sp. nov. and Belnapia arida sp. nov., isolated from the Tabernas Desert (Almeria, Spain).</title>
        <authorList>
            <person name="Molina-Menor E."/>
            <person name="Vidal-Verdu A."/>
            <person name="Calonge A."/>
            <person name="Satari L."/>
            <person name="Pereto Magraner J."/>
            <person name="Porcar Miralles M."/>
        </authorList>
    </citation>
    <scope>NUCLEOTIDE SEQUENCE [LARGE SCALE GENOMIC DNA]</scope>
    <source>
        <strain evidence="2 3">T6</strain>
    </source>
</reference>
<evidence type="ECO:0000256" key="1">
    <source>
        <dbReference type="SAM" id="MobiDB-lite"/>
    </source>
</evidence>
<gene>
    <name evidence="2" type="ORF">JMJ55_23060</name>
</gene>
<protein>
    <submittedName>
        <fullName evidence="2">Uncharacterized protein</fullName>
    </submittedName>
</protein>
<dbReference type="EMBL" id="JAEUXJ010000012">
    <property type="protein sequence ID" value="MBL6458221.1"/>
    <property type="molecule type" value="Genomic_DNA"/>
</dbReference>
<evidence type="ECO:0000313" key="2">
    <source>
        <dbReference type="EMBL" id="MBL6458221.1"/>
    </source>
</evidence>